<evidence type="ECO:0000256" key="2">
    <source>
        <dbReference type="ARBA" id="ARBA00022670"/>
    </source>
</evidence>
<protein>
    <submittedName>
        <fullName evidence="8">Minor extracellular protease Epr</fullName>
        <ecNumber evidence="8">3.4.21.-</ecNumber>
    </submittedName>
</protein>
<dbReference type="InterPro" id="IPR000209">
    <property type="entry name" value="Peptidase_S8/S53_dom"/>
</dbReference>
<feature type="active site" description="Charge relay system" evidence="5">
    <location>
        <position position="45"/>
    </location>
</feature>
<dbReference type="Proteomes" id="UP000626697">
    <property type="component" value="Unassembled WGS sequence"/>
</dbReference>
<comment type="similarity">
    <text evidence="1 5">Belongs to the peptidase S8 family.</text>
</comment>
<dbReference type="InterPro" id="IPR050131">
    <property type="entry name" value="Peptidase_S8_subtilisin-like"/>
</dbReference>
<dbReference type="GO" id="GO:0006508">
    <property type="term" value="P:proteolysis"/>
    <property type="evidence" value="ECO:0007669"/>
    <property type="project" value="UniProtKB-KW"/>
</dbReference>
<dbReference type="Pfam" id="PF00082">
    <property type="entry name" value="Peptidase_S8"/>
    <property type="match status" value="1"/>
</dbReference>
<sequence>MKNQKKIFFIVSASFLGLFLLSILIYNFLVKENIVYSNVKIAILDSGITEDELIHKKYNTFTNTEETNDLFNHGTKIYNIIRNVAPKNQKVQYYDIQVLNNKGLGSIENVCNGIDKAIEFNVDIISMSLGFNNDSEILHNCVNRAIDENIIVVAASGDTLSTDTDYPAKYEEILSIAAADSDNNLFSFSSTGKIDFIAPGVDIKTLDNKGNKVKESGSSIAAAYFVGELMSHFMDSELMENDLKFEVIENNGRKFKRLIYNE</sequence>
<feature type="domain" description="Peptidase S8/S53" evidence="7">
    <location>
        <begin position="37"/>
        <end position="223"/>
    </location>
</feature>
<name>A0ABR6CUZ3_9BACI</name>
<dbReference type="EC" id="3.4.21.-" evidence="8"/>
<dbReference type="RefSeq" id="WP_182503811.1">
    <property type="nucleotide sequence ID" value="NZ_JACJHX010000019.1"/>
</dbReference>
<dbReference type="InterPro" id="IPR036852">
    <property type="entry name" value="Peptidase_S8/S53_dom_sf"/>
</dbReference>
<evidence type="ECO:0000256" key="1">
    <source>
        <dbReference type="ARBA" id="ARBA00011073"/>
    </source>
</evidence>
<feature type="transmembrane region" description="Helical" evidence="6">
    <location>
        <begin position="7"/>
        <end position="29"/>
    </location>
</feature>
<accession>A0ABR6CUZ3</accession>
<dbReference type="PANTHER" id="PTHR43806">
    <property type="entry name" value="PEPTIDASE S8"/>
    <property type="match status" value="1"/>
</dbReference>
<keyword evidence="9" id="KW-1185">Reference proteome</keyword>
<keyword evidence="2 5" id="KW-0645">Protease</keyword>
<dbReference type="PANTHER" id="PTHR43806:SF11">
    <property type="entry name" value="CEREVISIN-RELATED"/>
    <property type="match status" value="1"/>
</dbReference>
<evidence type="ECO:0000256" key="3">
    <source>
        <dbReference type="ARBA" id="ARBA00022801"/>
    </source>
</evidence>
<dbReference type="EMBL" id="JACJHX010000019">
    <property type="protein sequence ID" value="MBA9028844.1"/>
    <property type="molecule type" value="Genomic_DNA"/>
</dbReference>
<keyword evidence="6" id="KW-1133">Transmembrane helix</keyword>
<gene>
    <name evidence="8" type="ORF">HNP81_004165</name>
</gene>
<evidence type="ECO:0000256" key="5">
    <source>
        <dbReference type="PROSITE-ProRule" id="PRU01240"/>
    </source>
</evidence>
<dbReference type="PROSITE" id="PS51892">
    <property type="entry name" value="SUBTILASE"/>
    <property type="match status" value="1"/>
</dbReference>
<dbReference type="Gene3D" id="3.40.50.200">
    <property type="entry name" value="Peptidase S8/S53 domain"/>
    <property type="match status" value="1"/>
</dbReference>
<feature type="active site" description="Charge relay system" evidence="5">
    <location>
        <position position="73"/>
    </location>
</feature>
<feature type="active site" description="Charge relay system" evidence="5">
    <location>
        <position position="219"/>
    </location>
</feature>
<dbReference type="GO" id="GO:0008233">
    <property type="term" value="F:peptidase activity"/>
    <property type="evidence" value="ECO:0007669"/>
    <property type="project" value="UniProtKB-KW"/>
</dbReference>
<evidence type="ECO:0000313" key="8">
    <source>
        <dbReference type="EMBL" id="MBA9028844.1"/>
    </source>
</evidence>
<keyword evidence="3 5" id="KW-0378">Hydrolase</keyword>
<evidence type="ECO:0000313" key="9">
    <source>
        <dbReference type="Proteomes" id="UP000626697"/>
    </source>
</evidence>
<proteinExistence type="inferred from homology"/>
<keyword evidence="4 5" id="KW-0720">Serine protease</keyword>
<organism evidence="8 9">
    <name type="scientific">Peribacillus huizhouensis</name>
    <dbReference type="NCBI Taxonomy" id="1501239"/>
    <lineage>
        <taxon>Bacteria</taxon>
        <taxon>Bacillati</taxon>
        <taxon>Bacillota</taxon>
        <taxon>Bacilli</taxon>
        <taxon>Bacillales</taxon>
        <taxon>Bacillaceae</taxon>
        <taxon>Peribacillus</taxon>
    </lineage>
</organism>
<reference evidence="8 9" key="1">
    <citation type="submission" date="2020-08" db="EMBL/GenBank/DDBJ databases">
        <title>Genomic Encyclopedia of Type Strains, Phase IV (KMG-IV): sequencing the most valuable type-strain genomes for metagenomic binning, comparative biology and taxonomic classification.</title>
        <authorList>
            <person name="Goeker M."/>
        </authorList>
    </citation>
    <scope>NUCLEOTIDE SEQUENCE [LARGE SCALE GENOMIC DNA]</scope>
    <source>
        <strain evidence="8 9">DSM 105481</strain>
    </source>
</reference>
<evidence type="ECO:0000256" key="4">
    <source>
        <dbReference type="ARBA" id="ARBA00022825"/>
    </source>
</evidence>
<keyword evidence="6" id="KW-0472">Membrane</keyword>
<comment type="caution">
    <text evidence="8">The sequence shown here is derived from an EMBL/GenBank/DDBJ whole genome shotgun (WGS) entry which is preliminary data.</text>
</comment>
<dbReference type="SUPFAM" id="SSF52743">
    <property type="entry name" value="Subtilisin-like"/>
    <property type="match status" value="1"/>
</dbReference>
<evidence type="ECO:0000256" key="6">
    <source>
        <dbReference type="SAM" id="Phobius"/>
    </source>
</evidence>
<evidence type="ECO:0000259" key="7">
    <source>
        <dbReference type="Pfam" id="PF00082"/>
    </source>
</evidence>
<keyword evidence="6" id="KW-0812">Transmembrane</keyword>